<dbReference type="EnsemblPlants" id="Kaladp0036s0070.1.v1.1">
    <property type="protein sequence ID" value="Kaladp0036s0070.1.v1.1"/>
    <property type="gene ID" value="Kaladp0036s0070.v1.1"/>
</dbReference>
<keyword evidence="4 5" id="KW-0287">Flowering</keyword>
<name>A0A7N0TFS6_KALFE</name>
<organism evidence="8 9">
    <name type="scientific">Kalanchoe fedtschenkoi</name>
    <name type="common">Lavender scallops</name>
    <name type="synonym">South American air plant</name>
    <dbReference type="NCBI Taxonomy" id="63787"/>
    <lineage>
        <taxon>Eukaryota</taxon>
        <taxon>Viridiplantae</taxon>
        <taxon>Streptophyta</taxon>
        <taxon>Embryophyta</taxon>
        <taxon>Tracheophyta</taxon>
        <taxon>Spermatophyta</taxon>
        <taxon>Magnoliopsida</taxon>
        <taxon>eudicotyledons</taxon>
        <taxon>Gunneridae</taxon>
        <taxon>Pentapetalae</taxon>
        <taxon>Saxifragales</taxon>
        <taxon>Crassulaceae</taxon>
        <taxon>Kalanchoe</taxon>
    </lineage>
</organism>
<keyword evidence="9" id="KW-1185">Reference proteome</keyword>
<accession>A0A7N0TFS6</accession>
<dbReference type="PANTHER" id="PTHR31791:SF47">
    <property type="entry name" value="INACTIVE FRIGIDA-LIKE PROTEIN 2"/>
    <property type="match status" value="1"/>
</dbReference>
<proteinExistence type="inferred from homology"/>
<keyword evidence="2 5" id="KW-0217">Developmental protein</keyword>
<evidence type="ECO:0000256" key="3">
    <source>
        <dbReference type="ARBA" id="ARBA00022782"/>
    </source>
</evidence>
<dbReference type="Proteomes" id="UP000594263">
    <property type="component" value="Unplaced"/>
</dbReference>
<keyword evidence="3 5" id="KW-0221">Differentiation</keyword>
<evidence type="ECO:0000256" key="5">
    <source>
        <dbReference type="RuleBase" id="RU364012"/>
    </source>
</evidence>
<dbReference type="OMA" id="PIDTLMP"/>
<evidence type="ECO:0000256" key="2">
    <source>
        <dbReference type="ARBA" id="ARBA00022473"/>
    </source>
</evidence>
<dbReference type="InterPro" id="IPR012474">
    <property type="entry name" value="Frigida"/>
</dbReference>
<evidence type="ECO:0000256" key="4">
    <source>
        <dbReference type="ARBA" id="ARBA00023089"/>
    </source>
</evidence>
<protein>
    <recommendedName>
        <fullName evidence="5">FRIGIDA-like protein</fullName>
    </recommendedName>
</protein>
<keyword evidence="6" id="KW-0175">Coiled coil</keyword>
<dbReference type="GO" id="GO:0030154">
    <property type="term" value="P:cell differentiation"/>
    <property type="evidence" value="ECO:0007669"/>
    <property type="project" value="UniProtKB-KW"/>
</dbReference>
<dbReference type="PANTHER" id="PTHR31791">
    <property type="entry name" value="FRIGIDA-LIKE PROTEIN 3-RELATED"/>
    <property type="match status" value="1"/>
</dbReference>
<evidence type="ECO:0000313" key="9">
    <source>
        <dbReference type="Proteomes" id="UP000594263"/>
    </source>
</evidence>
<evidence type="ECO:0000256" key="1">
    <source>
        <dbReference type="ARBA" id="ARBA00008956"/>
    </source>
</evidence>
<dbReference type="GO" id="GO:0009908">
    <property type="term" value="P:flower development"/>
    <property type="evidence" value="ECO:0007669"/>
    <property type="project" value="UniProtKB-KW"/>
</dbReference>
<evidence type="ECO:0000256" key="7">
    <source>
        <dbReference type="SAM" id="MobiDB-lite"/>
    </source>
</evidence>
<comment type="similarity">
    <text evidence="1 5">Belongs to the Frigida family.</text>
</comment>
<dbReference type="Pfam" id="PF07899">
    <property type="entry name" value="Frigida"/>
    <property type="match status" value="2"/>
</dbReference>
<evidence type="ECO:0000313" key="8">
    <source>
        <dbReference type="EnsemblPlants" id="Kaladp0036s0070.1.v1.1"/>
    </source>
</evidence>
<dbReference type="Gramene" id="Kaladp0036s0070.1.v1.1">
    <property type="protein sequence ID" value="Kaladp0036s0070.1.v1.1"/>
    <property type="gene ID" value="Kaladp0036s0070.v1.1"/>
</dbReference>
<reference evidence="8" key="1">
    <citation type="submission" date="2021-01" db="UniProtKB">
        <authorList>
            <consortium name="EnsemblPlants"/>
        </authorList>
    </citation>
    <scope>IDENTIFICATION</scope>
</reference>
<feature type="region of interest" description="Disordered" evidence="7">
    <location>
        <begin position="639"/>
        <end position="669"/>
    </location>
</feature>
<sequence>MEEEVTDRVKLAVLKKDELMRNLDSLRAQSSSLLEVSVRWKDIESYFDSTFKLIETKTQEGVDAIRVREEEGKVVAEKRAEEMRVREERAGVLRSAIFGNIYEERKRLVEMEREIEERGKRVELAEKKAEMLKKGVEEGAIRLEDERKRLEKEIVDMRNVVEWRGKRLDQRKKEIDATLKEVEGRESEIEVEKKMAESRSAELDMKEKKLCDIERAVDDISAELKVKRNENIGLQQEVLLLTQKLDVRKTNSSNFTGKSRGGEREEQLSSILKLHHDSQLHESVGITAAYCSSTLNDFDRNQLVYGTASDADQLNAAEFPSTNNAARLSVIEYQSASIAAGSSCVDTALDGRTLQMYFNDLSSNVESWQDEILPVLLKLSDPAKVVLDAMVGFYPPHQIIDGKEFEASVVRRTCLCLLRNLSNLSAGVNATVRDEALRLAFEWKEKMRITDQLEVAGFMDLVLTYRLAKEFSGLELLNLSKIVSAGPPPLKLLRDLGCAGSISSSDIAPNKTNSEVTNRKTSGIGYVKSLIQMNKRLQALEYICEFDLEDEFPIHHIVDTHINYLKQTSAIILEEEGNSTATQMKAMEFEICSVKDLIKCIESLRLQDRYSPASLKEGIAQLEGQKHLKKRVAACLNPNPPVGHSTNGQPLKRRDCMRPGTDNRICSQK</sequence>
<dbReference type="AlphaFoldDB" id="A0A7N0TFS6"/>
<evidence type="ECO:0000256" key="6">
    <source>
        <dbReference type="SAM" id="Coils"/>
    </source>
</evidence>
<feature type="coiled-coil region" evidence="6">
    <location>
        <begin position="108"/>
        <end position="237"/>
    </location>
</feature>
<feature type="coiled-coil region" evidence="6">
    <location>
        <begin position="9"/>
        <end position="36"/>
    </location>
</feature>